<evidence type="ECO:0000313" key="8">
    <source>
        <dbReference type="EMBL" id="MBL6449469.1"/>
    </source>
</evidence>
<keyword evidence="3" id="KW-0808">Transferase</keyword>
<dbReference type="Proteomes" id="UP000614216">
    <property type="component" value="Unassembled WGS sequence"/>
</dbReference>
<dbReference type="SUPFAM" id="SSF47384">
    <property type="entry name" value="Homodimeric domain of signal transducing histidine kinase"/>
    <property type="match status" value="1"/>
</dbReference>
<dbReference type="InterPro" id="IPR013783">
    <property type="entry name" value="Ig-like_fold"/>
</dbReference>
<evidence type="ECO:0000256" key="4">
    <source>
        <dbReference type="ARBA" id="ARBA00022777"/>
    </source>
</evidence>
<dbReference type="InterPro" id="IPR005467">
    <property type="entry name" value="His_kinase_dom"/>
</dbReference>
<dbReference type="InterPro" id="IPR004358">
    <property type="entry name" value="Sig_transdc_His_kin-like_C"/>
</dbReference>
<reference evidence="8" key="1">
    <citation type="submission" date="2021-01" db="EMBL/GenBank/DDBJ databases">
        <title>Fulvivirga kasyanovii gen. nov., sp nov., a novel member of the phylum Bacteroidetes isolated from seawater in a mussel farm.</title>
        <authorList>
            <person name="Zhao L.-H."/>
            <person name="Wang Z.-J."/>
        </authorList>
    </citation>
    <scope>NUCLEOTIDE SEQUENCE</scope>
    <source>
        <strain evidence="8">29W222</strain>
    </source>
</reference>
<dbReference type="InterPro" id="IPR015943">
    <property type="entry name" value="WD40/YVTN_repeat-like_dom_sf"/>
</dbReference>
<keyword evidence="5" id="KW-0175">Coiled coil</keyword>
<evidence type="ECO:0000313" key="9">
    <source>
        <dbReference type="Proteomes" id="UP000614216"/>
    </source>
</evidence>
<gene>
    <name evidence="8" type="ORF">JMN32_24365</name>
</gene>
<evidence type="ECO:0000256" key="5">
    <source>
        <dbReference type="SAM" id="Coils"/>
    </source>
</evidence>
<dbReference type="InterPro" id="IPR036097">
    <property type="entry name" value="HisK_dim/P_sf"/>
</dbReference>
<dbReference type="SUPFAM" id="SSF55874">
    <property type="entry name" value="ATPase domain of HSP90 chaperone/DNA topoisomerase II/histidine kinase"/>
    <property type="match status" value="1"/>
</dbReference>
<dbReference type="EC" id="2.7.13.3" evidence="2"/>
<keyword evidence="6" id="KW-0472">Membrane</keyword>
<dbReference type="PROSITE" id="PS50109">
    <property type="entry name" value="HIS_KIN"/>
    <property type="match status" value="1"/>
</dbReference>
<keyword evidence="6" id="KW-1133">Transmembrane helix</keyword>
<dbReference type="Pfam" id="PF02518">
    <property type="entry name" value="HATPase_c"/>
    <property type="match status" value="1"/>
</dbReference>
<dbReference type="InterPro" id="IPR011123">
    <property type="entry name" value="Y_Y_Y"/>
</dbReference>
<feature type="domain" description="Histidine kinase" evidence="7">
    <location>
        <begin position="838"/>
        <end position="1048"/>
    </location>
</feature>
<dbReference type="GO" id="GO:0000155">
    <property type="term" value="F:phosphorelay sensor kinase activity"/>
    <property type="evidence" value="ECO:0007669"/>
    <property type="project" value="InterPro"/>
</dbReference>
<dbReference type="Pfam" id="PF07495">
    <property type="entry name" value="Y_Y_Y"/>
    <property type="match status" value="1"/>
</dbReference>
<dbReference type="GO" id="GO:0030295">
    <property type="term" value="F:protein kinase activator activity"/>
    <property type="evidence" value="ECO:0007669"/>
    <property type="project" value="TreeGrafter"/>
</dbReference>
<evidence type="ECO:0000256" key="2">
    <source>
        <dbReference type="ARBA" id="ARBA00012438"/>
    </source>
</evidence>
<evidence type="ECO:0000256" key="1">
    <source>
        <dbReference type="ARBA" id="ARBA00000085"/>
    </source>
</evidence>
<keyword evidence="4" id="KW-0418">Kinase</keyword>
<dbReference type="PANTHER" id="PTHR42878:SF15">
    <property type="entry name" value="BACTERIOPHYTOCHROME"/>
    <property type="match status" value="1"/>
</dbReference>
<dbReference type="Gene3D" id="1.10.287.130">
    <property type="match status" value="1"/>
</dbReference>
<dbReference type="EMBL" id="JAEUGD010000066">
    <property type="protein sequence ID" value="MBL6449469.1"/>
    <property type="molecule type" value="Genomic_DNA"/>
</dbReference>
<dbReference type="Gene3D" id="3.30.565.10">
    <property type="entry name" value="Histidine kinase-like ATPase, C-terminal domain"/>
    <property type="match status" value="1"/>
</dbReference>
<comment type="caution">
    <text evidence="8">The sequence shown here is derived from an EMBL/GenBank/DDBJ whole genome shotgun (WGS) entry which is preliminary data.</text>
</comment>
<accession>A0A937G0B8</accession>
<protein>
    <recommendedName>
        <fullName evidence="2">histidine kinase</fullName>
        <ecNumber evidence="2">2.7.13.3</ecNumber>
    </recommendedName>
</protein>
<proteinExistence type="predicted"/>
<dbReference type="AlphaFoldDB" id="A0A937G0B8"/>
<name>A0A937G0B8_9BACT</name>
<dbReference type="InterPro" id="IPR036890">
    <property type="entry name" value="HATPase_C_sf"/>
</dbReference>
<dbReference type="PRINTS" id="PR00344">
    <property type="entry name" value="BCTRLSENSOR"/>
</dbReference>
<feature type="transmembrane region" description="Helical" evidence="6">
    <location>
        <begin position="709"/>
        <end position="731"/>
    </location>
</feature>
<dbReference type="Gene3D" id="2.130.10.10">
    <property type="entry name" value="YVTN repeat-like/Quinoprotein amine dehydrogenase"/>
    <property type="match status" value="2"/>
</dbReference>
<dbReference type="GO" id="GO:0007234">
    <property type="term" value="P:osmosensory signaling via phosphorelay pathway"/>
    <property type="evidence" value="ECO:0007669"/>
    <property type="project" value="TreeGrafter"/>
</dbReference>
<evidence type="ECO:0000256" key="3">
    <source>
        <dbReference type="ARBA" id="ARBA00022679"/>
    </source>
</evidence>
<evidence type="ECO:0000259" key="7">
    <source>
        <dbReference type="PROSITE" id="PS50109"/>
    </source>
</evidence>
<dbReference type="SUPFAM" id="SSF63829">
    <property type="entry name" value="Calcium-dependent phosphotriesterase"/>
    <property type="match status" value="1"/>
</dbReference>
<evidence type="ECO:0000256" key="6">
    <source>
        <dbReference type="SAM" id="Phobius"/>
    </source>
</evidence>
<sequence length="1048" mass="120331">MSDKRGVIVAANFDGILTYNANNWSFSPISKMLPGLSVVHDKENRIFVGTKGDFGYLRPDSTGQLIYVSINKNLPKELNSSTFWQIRSTNSGCYFYSPNLIINWNNGDIRYWETPIDERFTSIYNLNDTIYTAKQGVGIFKFKGDTLKIIPKTKFLSDKKIILINQIKNDSILYSNSSGFYSLNNQRIEKYKTKADQYLNQNHLFTSSKNAYSPSLAMGTLTGGIITLDRNLEVVDTLNKSTGLTSDVIKALYFDSHGNLWSAMRDGLALIELSSPIKHWNNKTKLSGIPTAIIKHNNSLYIGTSEGLFKVENNSFDSTPVISSHVWSIHNIDSSLLIATQEGLYTLNGNLPTEILNFSNVSELNTISIKDKNLLCVAHNEGVSILLYNKTSGWTIVNTIDIPNPGYESIILDKNNSLWVNAKFNGVYKIDININLDSLPYTTTKYDTQSGLPDVNEIKIIKKDDQLLFTTSNGFYQFNERTDRFEPDSTILEERLNINNIAEDKYGNYIISVIDENRKTHVEMLKKVGSEYVRDYIPFRRLPEMEITAIYPKDDYIWIAGGEGLFRFDRNIKKDYTIPFNTLISQVSVRDSVIFYGHYYDPSDTTGVPPIVLDQPEIFKPKLEFRDNNLTFNFSAAFYEAPERTLYSYYLENNEETWSKWSTSTTKEYNNLSAGKYTFYVKSKNIYDTEGRVASYEFTILPPWYQTSWAYFIFTLLALLFIWLIALTYTYRVRMQRRRLKLIVADRTYEVIAQKKEIERQKDLLQLQFEKISKQKDSIEEKNSKLQNAQQETQNANKALQKLNLHLEKEVEKRTEKIKSTLHQLQLKNKELDTFIYRASHDLEGPISRISGLSALVKMAFPKEADPQYLDLIEATTKNMKVLIYKLTQVHDLHNAVAKKEQIILKELLSSIVQSLQHLENNCTIQYTFDFPDETKVCGDKELLTITLQNIIENALVFRKPRGDDQHVTVKVSKSDNKAYISIHDVGMGIHQDNICKLFDMFYRGTSQSLGSGLGLYLAKMAIEHLKGKIEIKSELHKYSEFTVIIPQ</sequence>
<dbReference type="RefSeq" id="WP_202858989.1">
    <property type="nucleotide sequence ID" value="NZ_JAEUGD010000066.1"/>
</dbReference>
<keyword evidence="6" id="KW-0812">Transmembrane</keyword>
<feature type="coiled-coil region" evidence="5">
    <location>
        <begin position="755"/>
        <end position="817"/>
    </location>
</feature>
<dbReference type="GO" id="GO:0000156">
    <property type="term" value="F:phosphorelay response regulator activity"/>
    <property type="evidence" value="ECO:0007669"/>
    <property type="project" value="TreeGrafter"/>
</dbReference>
<dbReference type="InterPro" id="IPR003594">
    <property type="entry name" value="HATPase_dom"/>
</dbReference>
<dbReference type="PANTHER" id="PTHR42878">
    <property type="entry name" value="TWO-COMPONENT HISTIDINE KINASE"/>
    <property type="match status" value="1"/>
</dbReference>
<dbReference type="Gene3D" id="2.60.40.10">
    <property type="entry name" value="Immunoglobulins"/>
    <property type="match status" value="1"/>
</dbReference>
<keyword evidence="9" id="KW-1185">Reference proteome</keyword>
<dbReference type="InterPro" id="IPR050351">
    <property type="entry name" value="BphY/WalK/GraS-like"/>
</dbReference>
<organism evidence="8 9">
    <name type="scientific">Fulvivirga marina</name>
    <dbReference type="NCBI Taxonomy" id="2494733"/>
    <lineage>
        <taxon>Bacteria</taxon>
        <taxon>Pseudomonadati</taxon>
        <taxon>Bacteroidota</taxon>
        <taxon>Cytophagia</taxon>
        <taxon>Cytophagales</taxon>
        <taxon>Fulvivirgaceae</taxon>
        <taxon>Fulvivirga</taxon>
    </lineage>
</organism>
<comment type="catalytic activity">
    <reaction evidence="1">
        <text>ATP + protein L-histidine = ADP + protein N-phospho-L-histidine.</text>
        <dbReference type="EC" id="2.7.13.3"/>
    </reaction>
</comment>
<dbReference type="SMART" id="SM00387">
    <property type="entry name" value="HATPase_c"/>
    <property type="match status" value="1"/>
</dbReference>